<dbReference type="PANTHER" id="PTHR33913">
    <property type="entry name" value="ALEURONE LAYER MORPHOGENESIS PROTEIN"/>
    <property type="match status" value="1"/>
</dbReference>
<feature type="compositionally biased region" description="Polar residues" evidence="2">
    <location>
        <begin position="1"/>
        <end position="10"/>
    </location>
</feature>
<dbReference type="EMBL" id="JADFTS010000003">
    <property type="protein sequence ID" value="KAF9615742.1"/>
    <property type="molecule type" value="Genomic_DNA"/>
</dbReference>
<sequence length="264" mass="29087">MRVDNSTEVATESDFRSTENGSIIEDDMVGPVRKAYSNGSIDVKVSDGRDNCGTGFPGQDSAPKGDHSLVPCKSDSQDLDKLQAILASKGDEMLRAALRLLLKQRNELYHQQRQLEDEIAQCEKNLQTILSGSEDDLMLKIESVIQACNVACSKDATRTHEEPHFHIEEPLKGVKRKRLSEAILISQNPCQARQSPSLHWSSSVVIKKIWKLRTLGGFESNVTVQGLDFECSGGGDLRGNAREARESAAAHILSKLRCMASLTH</sequence>
<evidence type="ECO:0000256" key="1">
    <source>
        <dbReference type="SAM" id="Coils"/>
    </source>
</evidence>
<evidence type="ECO:0000313" key="3">
    <source>
        <dbReference type="EMBL" id="KAF9615742.1"/>
    </source>
</evidence>
<accession>A0A835M460</accession>
<feature type="coiled-coil region" evidence="1">
    <location>
        <begin position="98"/>
        <end position="125"/>
    </location>
</feature>
<gene>
    <name evidence="3" type="ORF">IFM89_026199</name>
</gene>
<evidence type="ECO:0008006" key="5">
    <source>
        <dbReference type="Google" id="ProtNLM"/>
    </source>
</evidence>
<dbReference type="PANTHER" id="PTHR33913:SF1">
    <property type="entry name" value="DRBM DOMAIN-CONTAINING PROTEIN"/>
    <property type="match status" value="1"/>
</dbReference>
<reference evidence="3 4" key="1">
    <citation type="submission" date="2020-10" db="EMBL/GenBank/DDBJ databases">
        <title>The Coptis chinensis genome and diversification of protoberbering-type alkaloids.</title>
        <authorList>
            <person name="Wang B."/>
            <person name="Shu S."/>
            <person name="Song C."/>
            <person name="Liu Y."/>
        </authorList>
    </citation>
    <scope>NUCLEOTIDE SEQUENCE [LARGE SCALE GENOMIC DNA]</scope>
    <source>
        <strain evidence="3">HL-2020</strain>
        <tissue evidence="3">Leaf</tissue>
    </source>
</reference>
<keyword evidence="1" id="KW-0175">Coiled coil</keyword>
<name>A0A835M460_9MAGN</name>
<proteinExistence type="predicted"/>
<feature type="region of interest" description="Disordered" evidence="2">
    <location>
        <begin position="1"/>
        <end position="26"/>
    </location>
</feature>
<feature type="region of interest" description="Disordered" evidence="2">
    <location>
        <begin position="50"/>
        <end position="73"/>
    </location>
</feature>
<dbReference type="OrthoDB" id="1909634at2759"/>
<evidence type="ECO:0000256" key="2">
    <source>
        <dbReference type="SAM" id="MobiDB-lite"/>
    </source>
</evidence>
<protein>
    <recommendedName>
        <fullName evidence="5">DRBM domain-containing protein</fullName>
    </recommendedName>
</protein>
<keyword evidence="4" id="KW-1185">Reference proteome</keyword>
<comment type="caution">
    <text evidence="3">The sequence shown here is derived from an EMBL/GenBank/DDBJ whole genome shotgun (WGS) entry which is preliminary data.</text>
</comment>
<organism evidence="3 4">
    <name type="scientific">Coptis chinensis</name>
    <dbReference type="NCBI Taxonomy" id="261450"/>
    <lineage>
        <taxon>Eukaryota</taxon>
        <taxon>Viridiplantae</taxon>
        <taxon>Streptophyta</taxon>
        <taxon>Embryophyta</taxon>
        <taxon>Tracheophyta</taxon>
        <taxon>Spermatophyta</taxon>
        <taxon>Magnoliopsida</taxon>
        <taxon>Ranunculales</taxon>
        <taxon>Ranunculaceae</taxon>
        <taxon>Coptidoideae</taxon>
        <taxon>Coptis</taxon>
    </lineage>
</organism>
<dbReference type="Proteomes" id="UP000631114">
    <property type="component" value="Unassembled WGS sequence"/>
</dbReference>
<evidence type="ECO:0000313" key="4">
    <source>
        <dbReference type="Proteomes" id="UP000631114"/>
    </source>
</evidence>
<dbReference type="AlphaFoldDB" id="A0A835M460"/>